<evidence type="ECO:0000256" key="1">
    <source>
        <dbReference type="SAM" id="SignalP"/>
    </source>
</evidence>
<dbReference type="EMBL" id="JAATJM010000001">
    <property type="protein sequence ID" value="NJC41175.1"/>
    <property type="molecule type" value="Genomic_DNA"/>
</dbReference>
<dbReference type="Proteomes" id="UP000587415">
    <property type="component" value="Unassembled WGS sequence"/>
</dbReference>
<dbReference type="PROSITE" id="PS51257">
    <property type="entry name" value="PROKAR_LIPOPROTEIN"/>
    <property type="match status" value="1"/>
</dbReference>
<feature type="chain" id="PRO_5030800166" description="Secreted protein" evidence="1">
    <location>
        <begin position="22"/>
        <end position="136"/>
    </location>
</feature>
<dbReference type="AlphaFoldDB" id="A0A7X5YJM9"/>
<organism evidence="2 3">
    <name type="scientific">Brevundimonas alba</name>
    <dbReference type="NCBI Taxonomy" id="74314"/>
    <lineage>
        <taxon>Bacteria</taxon>
        <taxon>Pseudomonadati</taxon>
        <taxon>Pseudomonadota</taxon>
        <taxon>Alphaproteobacteria</taxon>
        <taxon>Caulobacterales</taxon>
        <taxon>Caulobacteraceae</taxon>
        <taxon>Brevundimonas</taxon>
    </lineage>
</organism>
<evidence type="ECO:0000313" key="3">
    <source>
        <dbReference type="Proteomes" id="UP000587415"/>
    </source>
</evidence>
<feature type="signal peptide" evidence="1">
    <location>
        <begin position="1"/>
        <end position="21"/>
    </location>
</feature>
<reference evidence="2 3" key="1">
    <citation type="submission" date="2020-03" db="EMBL/GenBank/DDBJ databases">
        <title>Genomic Encyclopedia of Type Strains, Phase IV (KMG-IV): sequencing the most valuable type-strain genomes for metagenomic binning, comparative biology and taxonomic classification.</title>
        <authorList>
            <person name="Goeker M."/>
        </authorList>
    </citation>
    <scope>NUCLEOTIDE SEQUENCE [LARGE SCALE GENOMIC DNA]</scope>
    <source>
        <strain evidence="2 3">DSM 4736</strain>
    </source>
</reference>
<evidence type="ECO:0008006" key="4">
    <source>
        <dbReference type="Google" id="ProtNLM"/>
    </source>
</evidence>
<name>A0A7X5YJM9_9CAUL</name>
<comment type="caution">
    <text evidence="2">The sequence shown here is derived from an EMBL/GenBank/DDBJ whole genome shotgun (WGS) entry which is preliminary data.</text>
</comment>
<protein>
    <recommendedName>
        <fullName evidence="4">Secreted protein</fullName>
    </recommendedName>
</protein>
<accession>A0A7X5YJM9</accession>
<proteinExistence type="predicted"/>
<keyword evidence="3" id="KW-1185">Reference proteome</keyword>
<dbReference type="RefSeq" id="WP_245161430.1">
    <property type="nucleotide sequence ID" value="NZ_JAATJM010000001.1"/>
</dbReference>
<keyword evidence="1" id="KW-0732">Signal</keyword>
<gene>
    <name evidence="2" type="ORF">GGQ87_001433</name>
</gene>
<evidence type="ECO:0000313" key="2">
    <source>
        <dbReference type="EMBL" id="NJC41175.1"/>
    </source>
</evidence>
<sequence length="136" mass="13607">MRSVLILVAALFAVACQPMPADGGKTDLAQSSGQVPVQTPAQSAAGGTDAAACAAQGGKMLPQGRMQTMRCVISYTDAGNRCTDGGQCQGDCRVEAAAEAPNAGAAAVGQCQATSSRFGCYTTVKDGKAEATICVD</sequence>